<proteinExistence type="predicted"/>
<keyword evidence="2" id="KW-1185">Reference proteome</keyword>
<dbReference type="AlphaFoldDB" id="A0AAV7FVL0"/>
<accession>A0AAV7FVL0</accession>
<evidence type="ECO:0000313" key="1">
    <source>
        <dbReference type="EMBL" id="KAH0448061.1"/>
    </source>
</evidence>
<dbReference type="Proteomes" id="UP000775213">
    <property type="component" value="Unassembled WGS sequence"/>
</dbReference>
<gene>
    <name evidence="1" type="ORF">IEQ34_021861</name>
</gene>
<name>A0AAV7FVL0_DENCH</name>
<evidence type="ECO:0000313" key="2">
    <source>
        <dbReference type="Proteomes" id="UP000775213"/>
    </source>
</evidence>
<dbReference type="EMBL" id="JAGFBR010000019">
    <property type="protein sequence ID" value="KAH0448061.1"/>
    <property type="molecule type" value="Genomic_DNA"/>
</dbReference>
<reference evidence="1 2" key="1">
    <citation type="journal article" date="2021" name="Hortic Res">
        <title>Chromosome-scale assembly of the Dendrobium chrysotoxum genome enhances the understanding of orchid evolution.</title>
        <authorList>
            <person name="Zhang Y."/>
            <person name="Zhang G.Q."/>
            <person name="Zhang D."/>
            <person name="Liu X.D."/>
            <person name="Xu X.Y."/>
            <person name="Sun W.H."/>
            <person name="Yu X."/>
            <person name="Zhu X."/>
            <person name="Wang Z.W."/>
            <person name="Zhao X."/>
            <person name="Zhong W.Y."/>
            <person name="Chen H."/>
            <person name="Yin W.L."/>
            <person name="Huang T."/>
            <person name="Niu S.C."/>
            <person name="Liu Z.J."/>
        </authorList>
    </citation>
    <scope>NUCLEOTIDE SEQUENCE [LARGE SCALE GENOMIC DNA]</scope>
    <source>
        <strain evidence="1">Lindl</strain>
    </source>
</reference>
<sequence>MDLRFREELCQLMDGSVVLPSVFVKGRYIGGAEQVLQIDSSLWCHGGMLVVEGRRMLASLVGSEK</sequence>
<protein>
    <submittedName>
        <fullName evidence="1">Uncharacterized protein</fullName>
    </submittedName>
</protein>
<organism evidence="1 2">
    <name type="scientific">Dendrobium chrysotoxum</name>
    <name type="common">Orchid</name>
    <dbReference type="NCBI Taxonomy" id="161865"/>
    <lineage>
        <taxon>Eukaryota</taxon>
        <taxon>Viridiplantae</taxon>
        <taxon>Streptophyta</taxon>
        <taxon>Embryophyta</taxon>
        <taxon>Tracheophyta</taxon>
        <taxon>Spermatophyta</taxon>
        <taxon>Magnoliopsida</taxon>
        <taxon>Liliopsida</taxon>
        <taxon>Asparagales</taxon>
        <taxon>Orchidaceae</taxon>
        <taxon>Epidendroideae</taxon>
        <taxon>Malaxideae</taxon>
        <taxon>Dendrobiinae</taxon>
        <taxon>Dendrobium</taxon>
    </lineage>
</organism>
<comment type="caution">
    <text evidence="1">The sequence shown here is derived from an EMBL/GenBank/DDBJ whole genome shotgun (WGS) entry which is preliminary data.</text>
</comment>